<feature type="chain" id="PRO_5040854491" evidence="2">
    <location>
        <begin position="24"/>
        <end position="179"/>
    </location>
</feature>
<keyword evidence="2" id="KW-0732">Signal</keyword>
<dbReference type="EMBL" id="JANBPT010000006">
    <property type="protein sequence ID" value="KAJ1930461.1"/>
    <property type="molecule type" value="Genomic_DNA"/>
</dbReference>
<accession>A0A9W8AGF1</accession>
<evidence type="ECO:0000313" key="3">
    <source>
        <dbReference type="EMBL" id="KAJ1930461.1"/>
    </source>
</evidence>
<protein>
    <submittedName>
        <fullName evidence="3">Uncharacterized protein</fullName>
    </submittedName>
</protein>
<evidence type="ECO:0000256" key="1">
    <source>
        <dbReference type="SAM" id="MobiDB-lite"/>
    </source>
</evidence>
<proteinExistence type="predicted"/>
<name>A0A9W8AGF1_9FUNG</name>
<feature type="signal peptide" evidence="2">
    <location>
        <begin position="1"/>
        <end position="23"/>
    </location>
</feature>
<organism evidence="3 4">
    <name type="scientific">Tieghemiomyces parasiticus</name>
    <dbReference type="NCBI Taxonomy" id="78921"/>
    <lineage>
        <taxon>Eukaryota</taxon>
        <taxon>Fungi</taxon>
        <taxon>Fungi incertae sedis</taxon>
        <taxon>Zoopagomycota</taxon>
        <taxon>Kickxellomycotina</taxon>
        <taxon>Dimargaritomycetes</taxon>
        <taxon>Dimargaritales</taxon>
        <taxon>Dimargaritaceae</taxon>
        <taxon>Tieghemiomyces</taxon>
    </lineage>
</organism>
<feature type="region of interest" description="Disordered" evidence="1">
    <location>
        <begin position="36"/>
        <end position="131"/>
    </location>
</feature>
<keyword evidence="4" id="KW-1185">Reference proteome</keyword>
<comment type="caution">
    <text evidence="3">The sequence shown here is derived from an EMBL/GenBank/DDBJ whole genome shotgun (WGS) entry which is preliminary data.</text>
</comment>
<gene>
    <name evidence="3" type="ORF">IWQ60_000246</name>
</gene>
<evidence type="ECO:0000256" key="2">
    <source>
        <dbReference type="SAM" id="SignalP"/>
    </source>
</evidence>
<evidence type="ECO:0000313" key="4">
    <source>
        <dbReference type="Proteomes" id="UP001150569"/>
    </source>
</evidence>
<dbReference type="AlphaFoldDB" id="A0A9W8AGF1"/>
<sequence length="179" mass="19960">MKSTTLLCYAALAVVGVFALAQAHGQGDFDRSAESMVITSEQPSPSDVMESDDVEPMPSSIFLPTLMEPEPTGTEVQEEKPEPSETEVEEGEEVPEETDSNGEGDDDNEEVPDETTTNGEDGNDEDGTPYAPKLWARASHQCRPSHFWNGQCHRCIRSHFWNGRCHRCTHTYHRRHGHC</sequence>
<dbReference type="Proteomes" id="UP001150569">
    <property type="component" value="Unassembled WGS sequence"/>
</dbReference>
<feature type="compositionally biased region" description="Acidic residues" evidence="1">
    <location>
        <begin position="84"/>
        <end position="113"/>
    </location>
</feature>
<reference evidence="3" key="1">
    <citation type="submission" date="2022-07" db="EMBL/GenBank/DDBJ databases">
        <title>Phylogenomic reconstructions and comparative analyses of Kickxellomycotina fungi.</title>
        <authorList>
            <person name="Reynolds N.K."/>
            <person name="Stajich J.E."/>
            <person name="Barry K."/>
            <person name="Grigoriev I.V."/>
            <person name="Crous P."/>
            <person name="Smith M.E."/>
        </authorList>
    </citation>
    <scope>NUCLEOTIDE SEQUENCE</scope>
    <source>
        <strain evidence="3">RSA 861</strain>
    </source>
</reference>